<sequence>MTGAGNRPAGGPERERTEAADMAGRHGGRGPADRVPLESLLATALRADAAGREDRALAAFRDARDSGTHQAARTRRRDDWRPRRPARRITLSVLAAGLALGGVAYAAIDAGRPAPGDTDRHRDRPPAATTPPPPARPTPEAPAPTSADPTRTSAPADPDRPAPAPDPEADCRAYERLPDPARNATAWRRLVAAAGGEDEVAAYCARRLTTPPTARPAPPDRPADPGRPTRTHPGNGSAQSANKGGSKGGKQ</sequence>
<feature type="compositionally biased region" description="Polar residues" evidence="1">
    <location>
        <begin position="232"/>
        <end position="243"/>
    </location>
</feature>
<proteinExistence type="predicted"/>
<feature type="transmembrane region" description="Helical" evidence="2">
    <location>
        <begin position="89"/>
        <end position="108"/>
    </location>
</feature>
<protein>
    <submittedName>
        <fullName evidence="3">Uncharacterized protein</fullName>
    </submittedName>
</protein>
<organism evidence="3 4">
    <name type="scientific">Streptomyces fumanus</name>
    <dbReference type="NCBI Taxonomy" id="67302"/>
    <lineage>
        <taxon>Bacteria</taxon>
        <taxon>Bacillati</taxon>
        <taxon>Actinomycetota</taxon>
        <taxon>Actinomycetes</taxon>
        <taxon>Kitasatosporales</taxon>
        <taxon>Streptomycetaceae</taxon>
        <taxon>Streptomyces</taxon>
    </lineage>
</organism>
<dbReference type="EMBL" id="BNBI01000009">
    <property type="protein sequence ID" value="GHF13074.1"/>
    <property type="molecule type" value="Genomic_DNA"/>
</dbReference>
<evidence type="ECO:0000256" key="2">
    <source>
        <dbReference type="SAM" id="Phobius"/>
    </source>
</evidence>
<evidence type="ECO:0000313" key="3">
    <source>
        <dbReference type="EMBL" id="GHF13074.1"/>
    </source>
</evidence>
<feature type="compositionally biased region" description="Low complexity" evidence="1">
    <location>
        <begin position="143"/>
        <end position="156"/>
    </location>
</feature>
<accession>A0A919E4T0</accession>
<name>A0A919E4T0_9ACTN</name>
<feature type="region of interest" description="Disordered" evidence="1">
    <location>
        <begin position="111"/>
        <end position="183"/>
    </location>
</feature>
<keyword evidence="4" id="KW-1185">Reference proteome</keyword>
<evidence type="ECO:0000256" key="1">
    <source>
        <dbReference type="SAM" id="MobiDB-lite"/>
    </source>
</evidence>
<feature type="region of interest" description="Disordered" evidence="1">
    <location>
        <begin position="60"/>
        <end position="83"/>
    </location>
</feature>
<feature type="compositionally biased region" description="Pro residues" evidence="1">
    <location>
        <begin position="128"/>
        <end position="142"/>
    </location>
</feature>
<reference evidence="3" key="1">
    <citation type="journal article" date="2014" name="Int. J. Syst. Evol. Microbiol.">
        <title>Complete genome sequence of Corynebacterium casei LMG S-19264T (=DSM 44701T), isolated from a smear-ripened cheese.</title>
        <authorList>
            <consortium name="US DOE Joint Genome Institute (JGI-PGF)"/>
            <person name="Walter F."/>
            <person name="Albersmeier A."/>
            <person name="Kalinowski J."/>
            <person name="Ruckert C."/>
        </authorList>
    </citation>
    <scope>NUCLEOTIDE SEQUENCE</scope>
    <source>
        <strain evidence="3">JCM 4477</strain>
    </source>
</reference>
<feature type="compositionally biased region" description="Basic and acidic residues" evidence="1">
    <location>
        <begin position="169"/>
        <end position="179"/>
    </location>
</feature>
<keyword evidence="2" id="KW-0472">Membrane</keyword>
<comment type="caution">
    <text evidence="3">The sequence shown here is derived from an EMBL/GenBank/DDBJ whole genome shotgun (WGS) entry which is preliminary data.</text>
</comment>
<keyword evidence="2" id="KW-0812">Transmembrane</keyword>
<evidence type="ECO:0000313" key="4">
    <source>
        <dbReference type="Proteomes" id="UP000630718"/>
    </source>
</evidence>
<reference evidence="3" key="2">
    <citation type="submission" date="2020-09" db="EMBL/GenBank/DDBJ databases">
        <authorList>
            <person name="Sun Q."/>
            <person name="Ohkuma M."/>
        </authorList>
    </citation>
    <scope>NUCLEOTIDE SEQUENCE</scope>
    <source>
        <strain evidence="3">JCM 4477</strain>
    </source>
</reference>
<feature type="region of interest" description="Disordered" evidence="1">
    <location>
        <begin position="203"/>
        <end position="251"/>
    </location>
</feature>
<feature type="compositionally biased region" description="Low complexity" evidence="1">
    <location>
        <begin position="203"/>
        <end position="212"/>
    </location>
</feature>
<dbReference type="AlphaFoldDB" id="A0A919E4T0"/>
<gene>
    <name evidence="3" type="ORF">GCM10018772_42790</name>
</gene>
<dbReference type="Proteomes" id="UP000630718">
    <property type="component" value="Unassembled WGS sequence"/>
</dbReference>
<feature type="region of interest" description="Disordered" evidence="1">
    <location>
        <begin position="1"/>
        <end position="35"/>
    </location>
</feature>
<keyword evidence="2" id="KW-1133">Transmembrane helix</keyword>